<comment type="caution">
    <text evidence="2">The sequence shown here is derived from an EMBL/GenBank/DDBJ whole genome shotgun (WGS) entry which is preliminary data.</text>
</comment>
<proteinExistence type="predicted"/>
<dbReference type="GO" id="GO:0016787">
    <property type="term" value="F:hydrolase activity"/>
    <property type="evidence" value="ECO:0007669"/>
    <property type="project" value="InterPro"/>
</dbReference>
<keyword evidence="2" id="KW-0472">Membrane</keyword>
<dbReference type="Gene3D" id="3.60.21.10">
    <property type="match status" value="1"/>
</dbReference>
<dbReference type="AlphaFoldDB" id="A0A1Q9DH62"/>
<name>A0A1Q9DH62_SYMMI</name>
<feature type="domain" description="Calcineurin-like phosphoesterase" evidence="1">
    <location>
        <begin position="339"/>
        <end position="510"/>
    </location>
</feature>
<dbReference type="InterPro" id="IPR029052">
    <property type="entry name" value="Metallo-depent_PP-like"/>
</dbReference>
<sequence length="639" mass="69608">MIIRLLGIVLRSFYSVHQDDQKGGPVLPSVDFVALSASSLRLGLCLAMNDIDDEKTGGDDEIEPKAAKMGRVSRREAIDALPVASRCLASVYDFLEGCKALRMLRTSAQRTPASGLAQPLLHAGETRMMRWMYRRAKRLVAAVLVQRGIRRTTAAAVIWLGLLTAALVNLEKSLLPDKPKKLQLIDPPSDKALGAVMAVCTVLLIPWSVGFWWTSRPKGKWSIRDFLVTVLLFGTGGFAIYCVLTSRDGEDTWMSESGSYLACFYAVATFNCINIRLFAVALDSFHVKAGWQHERVLNHFTLCLVSALGFLSLFGGPHVERLHLEVPGLPEAAEGYSLCQLSDLHAGPIYGTDKLRYIAEGVSQLGCNTIVLNGDIAEGSVQLREHNMEAFANLASAAPDGAYYVPGNHEYYNYKGQKGQRGEAEAWTEYWQRHGFASLNNSHVELPLTGPKLITLAGVDDTLGAPDLKKALDGRQPDLPTVLVAHRPWPHADAAAESNVQLQLSGHTHGGQLWPIQALAAHSSGGYLSGLYRLSGGKFLLYVSDGLVGSYITRVRILSRAELTMAVLHTAPCEVCDKRDLLRQATFGLWLGRVAFLFGPCMILLAMLGGCCHAWRGRSLCVEPGNGSSEPSPALAEMV</sequence>
<keyword evidence="2" id="KW-0812">Transmembrane</keyword>
<keyword evidence="3" id="KW-1185">Reference proteome</keyword>
<organism evidence="2 3">
    <name type="scientific">Symbiodinium microadriaticum</name>
    <name type="common">Dinoflagellate</name>
    <name type="synonym">Zooxanthella microadriatica</name>
    <dbReference type="NCBI Taxonomy" id="2951"/>
    <lineage>
        <taxon>Eukaryota</taxon>
        <taxon>Sar</taxon>
        <taxon>Alveolata</taxon>
        <taxon>Dinophyceae</taxon>
        <taxon>Suessiales</taxon>
        <taxon>Symbiodiniaceae</taxon>
        <taxon>Symbiodinium</taxon>
    </lineage>
</organism>
<accession>A0A1Q9DH62</accession>
<dbReference type="InterPro" id="IPR051158">
    <property type="entry name" value="Metallophosphoesterase_sf"/>
</dbReference>
<evidence type="ECO:0000259" key="1">
    <source>
        <dbReference type="Pfam" id="PF00149"/>
    </source>
</evidence>
<dbReference type="Pfam" id="PF00149">
    <property type="entry name" value="Metallophos"/>
    <property type="match status" value="1"/>
</dbReference>
<gene>
    <name evidence="2" type="primary">tmppe</name>
    <name evidence="2" type="ORF">AK812_SmicGene23438</name>
</gene>
<dbReference type="InterPro" id="IPR004843">
    <property type="entry name" value="Calcineurin-like_PHP"/>
</dbReference>
<dbReference type="SUPFAM" id="SSF56300">
    <property type="entry name" value="Metallo-dependent phosphatases"/>
    <property type="match status" value="1"/>
</dbReference>
<evidence type="ECO:0000313" key="3">
    <source>
        <dbReference type="Proteomes" id="UP000186817"/>
    </source>
</evidence>
<protein>
    <submittedName>
        <fullName evidence="2">Transmembrane protein with metallophosphoesterase domain</fullName>
    </submittedName>
</protein>
<dbReference type="PANTHER" id="PTHR31302:SF0">
    <property type="entry name" value="TRANSMEMBRANE PROTEIN WITH METALLOPHOSPHOESTERASE DOMAIN"/>
    <property type="match status" value="1"/>
</dbReference>
<dbReference type="Proteomes" id="UP000186817">
    <property type="component" value="Unassembled WGS sequence"/>
</dbReference>
<dbReference type="OrthoDB" id="783096at2759"/>
<dbReference type="EMBL" id="LSRX01000538">
    <property type="protein sequence ID" value="OLP94506.1"/>
    <property type="molecule type" value="Genomic_DNA"/>
</dbReference>
<reference evidence="2 3" key="1">
    <citation type="submission" date="2016-02" db="EMBL/GenBank/DDBJ databases">
        <title>Genome analysis of coral dinoflagellate symbionts highlights evolutionary adaptations to a symbiotic lifestyle.</title>
        <authorList>
            <person name="Aranda M."/>
            <person name="Li Y."/>
            <person name="Liew Y.J."/>
            <person name="Baumgarten S."/>
            <person name="Simakov O."/>
            <person name="Wilson M."/>
            <person name="Piel J."/>
            <person name="Ashoor H."/>
            <person name="Bougouffa S."/>
            <person name="Bajic V.B."/>
            <person name="Ryu T."/>
            <person name="Ravasi T."/>
            <person name="Bayer T."/>
            <person name="Micklem G."/>
            <person name="Kim H."/>
            <person name="Bhak J."/>
            <person name="Lajeunesse T.C."/>
            <person name="Voolstra C.R."/>
        </authorList>
    </citation>
    <scope>NUCLEOTIDE SEQUENCE [LARGE SCALE GENOMIC DNA]</scope>
    <source>
        <strain evidence="2 3">CCMP2467</strain>
    </source>
</reference>
<dbReference type="PANTHER" id="PTHR31302">
    <property type="entry name" value="TRANSMEMBRANE PROTEIN WITH METALLOPHOSPHOESTERASE DOMAIN-RELATED"/>
    <property type="match status" value="1"/>
</dbReference>
<evidence type="ECO:0000313" key="2">
    <source>
        <dbReference type="EMBL" id="OLP94506.1"/>
    </source>
</evidence>